<evidence type="ECO:0000256" key="1">
    <source>
        <dbReference type="SAM" id="MobiDB-lite"/>
    </source>
</evidence>
<dbReference type="InterPro" id="IPR045472">
    <property type="entry name" value="DUF6493"/>
</dbReference>
<name>A0A928YS55_9SPHI</name>
<evidence type="ECO:0000259" key="2">
    <source>
        <dbReference type="PROSITE" id="PS51977"/>
    </source>
</evidence>
<dbReference type="PANTHER" id="PTHR30634">
    <property type="entry name" value="OUTER MEMBRANE LOLAB LIPOPROTEIN INSERTION APPARATUS"/>
    <property type="match status" value="1"/>
</dbReference>
<dbReference type="PROSITE" id="PS51977">
    <property type="entry name" value="WGR"/>
    <property type="match status" value="1"/>
</dbReference>
<dbReference type="InterPro" id="IPR008893">
    <property type="entry name" value="WGR_domain"/>
</dbReference>
<organism evidence="3 4">
    <name type="scientific">Sphingobacterium hungaricum</name>
    <dbReference type="NCBI Taxonomy" id="2082723"/>
    <lineage>
        <taxon>Bacteria</taxon>
        <taxon>Pseudomonadati</taxon>
        <taxon>Bacteroidota</taxon>
        <taxon>Sphingobacteriia</taxon>
        <taxon>Sphingobacteriales</taxon>
        <taxon>Sphingobacteriaceae</taxon>
        <taxon>Sphingobacterium</taxon>
    </lineage>
</organism>
<proteinExistence type="predicted"/>
<dbReference type="Gene3D" id="2.20.140.10">
    <property type="entry name" value="WGR domain"/>
    <property type="match status" value="1"/>
</dbReference>
<gene>
    <name evidence="3" type="ORF">C4F49_14475</name>
</gene>
<sequence length="1042" mass="120688">MFKHLKYIDGSSDKFWEIQTNDNSHTVTYGRNGTSGQSKTKSFDSEDACLKDAEKLILEKTKKGYSEDGSVIPSEKNATGQTSKKPSASALLKEKIVDALHDLIKKGNKQGIIPFLDLYAKGNLELIKKELRIARRYYITYVDLTNEPQFKNNSNYNWGYRGTENQHQIINLLSLAVYNQTEARTVFDFVRMLDMPKNPEVWAVLQWAKPTWLTPYLLDQLQRNKWARIGYWNLRYLEENDLVTFEPELYARSVSRFDETRDKDLQLKNLNRLVIDALALKRDIPLVFEYETAIHTSYYDYNYQNKVNELLWHKVFDELVETNKLSKEVLLSSALEIQTKNWNSNLKSFFRGLILRLNADEATLLAHQHQIFPLLHSEDSSPINFAINLLKPLLDNQDFDMNEFLIWVEPNFMRTDLKGGIKTLLIQFDKLMKSKPEHKSRIVLLVTDVFMISDFQLQERASKFILKHQASVDENLSDKLNTYSAQMLGSIAQDLKSLMGAGQTAYSEEEILATLSSDAQESYTYQPQSAEKLVQKINYPSSWNDILFQVGHVIHTIDEVQMEILMNAWMMHSSEFPEDYKKQLEPYVEKLKKTYVESNWFAHFSSIFISRYYDVSKIFYDNNRHSNHSRNANTVNDILVLIQQRMFSNIQLPLLSLPTHEPFWIDPVVLIERILDYEKQAVEIDLLDLSIALSRTVRENLQQAETKLVAVKDEKVRQILSYALGFENQLAVTKKSWLSSIIGSSNSKDADWIGIWATVARSNYPEGIFDEFEETALKDAPYAVRDFRPEIKIEAFYYDYYNYTTKKPHYMGEAIKAPLPPFKEYPKTFLYAKEIFNRGNNPFSSYYMLSLDVPYAYSLMPQNPDSVSFIYGVAYNSMSSNITKSSKSLLELMLYPFFEFSKHSLLFLATSCFGADKLVRATCVEVLIQTIAENRLPIVEMSNFYAFLLNGNYGPYTRFVEVLEQCKDVSAKQNDALFQLIEGTVSQLEVGEKTPTNFKKFLELFYDLQQKGSYTLSEELSSSLKQFNAYKAVQPILKKILN</sequence>
<dbReference type="Pfam" id="PF20103">
    <property type="entry name" value="DUF6493"/>
    <property type="match status" value="1"/>
</dbReference>
<dbReference type="SMART" id="SM00773">
    <property type="entry name" value="WGR"/>
    <property type="match status" value="1"/>
</dbReference>
<dbReference type="AlphaFoldDB" id="A0A928YS55"/>
<protein>
    <recommendedName>
        <fullName evidence="2">WGR domain-containing protein</fullName>
    </recommendedName>
</protein>
<feature type="region of interest" description="Disordered" evidence="1">
    <location>
        <begin position="66"/>
        <end position="86"/>
    </location>
</feature>
<dbReference type="Pfam" id="PF05406">
    <property type="entry name" value="WGR"/>
    <property type="match status" value="1"/>
</dbReference>
<dbReference type="Proteomes" id="UP000616201">
    <property type="component" value="Unassembled WGS sequence"/>
</dbReference>
<dbReference type="InterPro" id="IPR036930">
    <property type="entry name" value="WGR_dom_sf"/>
</dbReference>
<dbReference type="PANTHER" id="PTHR30634:SF13">
    <property type="entry name" value="PROTEIN YEHF"/>
    <property type="match status" value="1"/>
</dbReference>
<dbReference type="RefSeq" id="WP_196936742.1">
    <property type="nucleotide sequence ID" value="NZ_MU158698.1"/>
</dbReference>
<comment type="caution">
    <text evidence="3">The sequence shown here is derived from an EMBL/GenBank/DDBJ whole genome shotgun (WGS) entry which is preliminary data.</text>
</comment>
<feature type="compositionally biased region" description="Polar residues" evidence="1">
    <location>
        <begin position="76"/>
        <end position="86"/>
    </location>
</feature>
<dbReference type="CDD" id="cd07996">
    <property type="entry name" value="WGR_MMR_like"/>
    <property type="match status" value="1"/>
</dbReference>
<evidence type="ECO:0000313" key="4">
    <source>
        <dbReference type="Proteomes" id="UP000616201"/>
    </source>
</evidence>
<keyword evidence="4" id="KW-1185">Reference proteome</keyword>
<feature type="domain" description="WGR" evidence="2">
    <location>
        <begin position="1"/>
        <end position="78"/>
    </location>
</feature>
<dbReference type="SUPFAM" id="SSF142921">
    <property type="entry name" value="WGR domain-like"/>
    <property type="match status" value="1"/>
</dbReference>
<dbReference type="InterPro" id="IPR056727">
    <property type="entry name" value="DUF7825"/>
</dbReference>
<dbReference type="EMBL" id="PRDK01000009">
    <property type="protein sequence ID" value="MBE8714885.1"/>
    <property type="molecule type" value="Genomic_DNA"/>
</dbReference>
<dbReference type="Pfam" id="PF25148">
    <property type="entry name" value="DUF7824"/>
    <property type="match status" value="1"/>
</dbReference>
<dbReference type="InterPro" id="IPR050458">
    <property type="entry name" value="LolB"/>
</dbReference>
<reference evidence="3" key="1">
    <citation type="submission" date="2018-02" db="EMBL/GenBank/DDBJ databases">
        <authorList>
            <person name="Vasarhelyi B.M."/>
            <person name="Deshmukh S."/>
            <person name="Balint B."/>
            <person name="Kukolya J."/>
        </authorList>
    </citation>
    <scope>NUCLEOTIDE SEQUENCE</scope>
    <source>
        <strain evidence="3">KB22</strain>
    </source>
</reference>
<dbReference type="InterPro" id="IPR049809">
    <property type="entry name" value="YehF/YfeS-like_WGR"/>
</dbReference>
<evidence type="ECO:0000313" key="3">
    <source>
        <dbReference type="EMBL" id="MBE8714885.1"/>
    </source>
</evidence>
<dbReference type="Pfam" id="PF25149">
    <property type="entry name" value="DUF7825"/>
    <property type="match status" value="1"/>
</dbReference>
<accession>A0A928YS55</accession>
<dbReference type="InterPro" id="IPR056726">
    <property type="entry name" value="DUF7824"/>
</dbReference>